<dbReference type="AlphaFoldDB" id="A0A8C8Y7S9"/>
<dbReference type="GO" id="GO:0005509">
    <property type="term" value="F:calcium ion binding"/>
    <property type="evidence" value="ECO:0007669"/>
    <property type="project" value="InterPro"/>
</dbReference>
<reference evidence="4" key="1">
    <citation type="submission" date="2025-08" db="UniProtKB">
        <authorList>
            <consortium name="Ensembl"/>
        </authorList>
    </citation>
    <scope>IDENTIFICATION</scope>
</reference>
<evidence type="ECO:0000256" key="1">
    <source>
        <dbReference type="ARBA" id="ARBA00007831"/>
    </source>
</evidence>
<evidence type="ECO:0000256" key="3">
    <source>
        <dbReference type="ARBA" id="ARBA00023216"/>
    </source>
</evidence>
<protein>
    <submittedName>
        <fullName evidence="4">Uncharacterized protein</fullName>
    </submittedName>
</protein>
<keyword evidence="2" id="KW-0677">Repeat</keyword>
<dbReference type="GO" id="GO:1905602">
    <property type="term" value="P:positive regulation of receptor-mediated endocytosis involved in cholesterol transport"/>
    <property type="evidence" value="ECO:0007669"/>
    <property type="project" value="TreeGrafter"/>
</dbReference>
<keyword evidence="3" id="KW-0041">Annexin</keyword>
<name>A0A8C8Y7S9_PANLE</name>
<dbReference type="GO" id="GO:0005634">
    <property type="term" value="C:nucleus"/>
    <property type="evidence" value="ECO:0007669"/>
    <property type="project" value="TreeGrafter"/>
</dbReference>
<dbReference type="SMART" id="SM00335">
    <property type="entry name" value="ANX"/>
    <property type="match status" value="1"/>
</dbReference>
<organism evidence="4 5">
    <name type="scientific">Panthera leo</name>
    <name type="common">Lion</name>
    <dbReference type="NCBI Taxonomy" id="9689"/>
    <lineage>
        <taxon>Eukaryota</taxon>
        <taxon>Metazoa</taxon>
        <taxon>Chordata</taxon>
        <taxon>Craniata</taxon>
        <taxon>Vertebrata</taxon>
        <taxon>Euteleostomi</taxon>
        <taxon>Mammalia</taxon>
        <taxon>Eutheria</taxon>
        <taxon>Laurasiatheria</taxon>
        <taxon>Carnivora</taxon>
        <taxon>Feliformia</taxon>
        <taxon>Felidae</taxon>
        <taxon>Pantherinae</taxon>
        <taxon>Panthera</taxon>
    </lineage>
</organism>
<dbReference type="GeneTree" id="ENSGT00940000154257"/>
<dbReference type="GO" id="GO:0012506">
    <property type="term" value="C:vesicle membrane"/>
    <property type="evidence" value="ECO:0007669"/>
    <property type="project" value="TreeGrafter"/>
</dbReference>
<dbReference type="Ensembl" id="ENSPLOT00000032397.1">
    <property type="protein sequence ID" value="ENSPLOP00000029339.1"/>
    <property type="gene ID" value="ENSPLOG00000021486.1"/>
</dbReference>
<dbReference type="Proteomes" id="UP000694399">
    <property type="component" value="Unassembled WGS sequence"/>
</dbReference>
<dbReference type="GO" id="GO:0005886">
    <property type="term" value="C:plasma membrane"/>
    <property type="evidence" value="ECO:0007669"/>
    <property type="project" value="TreeGrafter"/>
</dbReference>
<dbReference type="Gene3D" id="1.10.220.10">
    <property type="entry name" value="Annexin"/>
    <property type="match status" value="2"/>
</dbReference>
<keyword evidence="5" id="KW-1185">Reference proteome</keyword>
<evidence type="ECO:0000313" key="5">
    <source>
        <dbReference type="Proteomes" id="UP000694399"/>
    </source>
</evidence>
<dbReference type="SUPFAM" id="SSF47874">
    <property type="entry name" value="Annexin"/>
    <property type="match status" value="1"/>
</dbReference>
<dbReference type="InterPro" id="IPR018502">
    <property type="entry name" value="Annexin_repeat"/>
</dbReference>
<dbReference type="PANTHER" id="PTHR10502:SF18">
    <property type="entry name" value="ANNEXIN A2-RELATED"/>
    <property type="match status" value="1"/>
</dbReference>
<reference evidence="4" key="2">
    <citation type="submission" date="2025-09" db="UniProtKB">
        <authorList>
            <consortium name="Ensembl"/>
        </authorList>
    </citation>
    <scope>IDENTIFICATION</scope>
</reference>
<dbReference type="PANTHER" id="PTHR10502">
    <property type="entry name" value="ANNEXIN"/>
    <property type="match status" value="1"/>
</dbReference>
<evidence type="ECO:0000313" key="4">
    <source>
        <dbReference type="Ensembl" id="ENSPLOP00000029339.1"/>
    </source>
</evidence>
<accession>A0A8C8Y7S9</accession>
<evidence type="ECO:0000256" key="2">
    <source>
        <dbReference type="ARBA" id="ARBA00022737"/>
    </source>
</evidence>
<dbReference type="GO" id="GO:0005737">
    <property type="term" value="C:cytoplasm"/>
    <property type="evidence" value="ECO:0007669"/>
    <property type="project" value="TreeGrafter"/>
</dbReference>
<dbReference type="Pfam" id="PF00191">
    <property type="entry name" value="Annexin"/>
    <property type="match status" value="2"/>
</dbReference>
<sequence>LAALSCICVKAYTNFDAERDALNIEMATTTKGVDKVTIVNILANRSNEQRQDIEFASALKSALSGHLETMILGLFKISVQYEASELEASMKGLGVDKDSFIEIICSRINQELQEINGVEDQRMAL</sequence>
<dbReference type="GO" id="GO:0001786">
    <property type="term" value="F:phosphatidylserine binding"/>
    <property type="evidence" value="ECO:0007669"/>
    <property type="project" value="TreeGrafter"/>
</dbReference>
<dbReference type="InterPro" id="IPR037104">
    <property type="entry name" value="Annexin_sf"/>
</dbReference>
<proteinExistence type="inferred from homology"/>
<dbReference type="GO" id="GO:0005544">
    <property type="term" value="F:calcium-dependent phospholipid binding"/>
    <property type="evidence" value="ECO:0007669"/>
    <property type="project" value="InterPro"/>
</dbReference>
<comment type="similarity">
    <text evidence="1">Belongs to the annexin family.</text>
</comment>